<feature type="compositionally biased region" description="Basic and acidic residues" evidence="1">
    <location>
        <begin position="229"/>
        <end position="244"/>
    </location>
</feature>
<dbReference type="Gene3D" id="3.30.420.10">
    <property type="entry name" value="Ribonuclease H-like superfamily/Ribonuclease H"/>
    <property type="match status" value="2"/>
</dbReference>
<dbReference type="EMBL" id="JABSTR010000004">
    <property type="protein sequence ID" value="KAH9367029.1"/>
    <property type="molecule type" value="Genomic_DNA"/>
</dbReference>
<accession>A0A9J6FV20</accession>
<sequence>MSLCSRSPSRSPNGEDVDGAGGIVHRPEDSPDCCAIRGVWASNLEAVFHGIPESYGHRAMAHAVGTEFPGVAVRPQHPELEPPLYQYSRLRNNAYQRGPMLLGGYGSLPPLYRPNWQFNFKFHLLREEWHSTARELRHPVRHARPGLIFSAVDDRLCTQGQRQMARLHKRLRLWLLAPRPEAPNAPRPEAPTVRTLTELAALSTDPRPTLTAALFAMCGPPTSRQCSTESREPHGHTNRAHEMDTEFPGVSVRPDHPELESPLYQRSRLRSNTNQRSPTLLDVAQKLWFIYACKRTSDNKPSHRKKPHIGYDGTTVLSPPWTPESTVLRDDARVNWHAVHQEAIKASFSPSRSPNGEDVDGAGGMEHRPEANPDCCAIRDVWASNLEAVFRGIRESYGHRAMAHAVDTEFPGVAVRPQHPELEPPLYQYSRLRSNAYQRGPTLLDGNASCPPLHCPTWQFNFKFHLLTDEWTNNRIRLLARSGIQFDKHEQGVVDSTWFPKPFVTPGVLTGNLRWLLVFTSGCDFGYLINLLKRQFVQCALLYVLPEECKLLDLLLYLRQIYREGLSNF</sequence>
<proteinExistence type="predicted"/>
<dbReference type="Proteomes" id="UP000821853">
    <property type="component" value="Chromosome 2"/>
</dbReference>
<feature type="region of interest" description="Disordered" evidence="1">
    <location>
        <begin position="1"/>
        <end position="25"/>
    </location>
</feature>
<keyword evidence="3" id="KW-1185">Reference proteome</keyword>
<dbReference type="GO" id="GO:0030014">
    <property type="term" value="C:CCR4-NOT complex"/>
    <property type="evidence" value="ECO:0007669"/>
    <property type="project" value="InterPro"/>
</dbReference>
<feature type="region of interest" description="Disordered" evidence="1">
    <location>
        <begin position="348"/>
        <end position="370"/>
    </location>
</feature>
<evidence type="ECO:0000256" key="1">
    <source>
        <dbReference type="SAM" id="MobiDB-lite"/>
    </source>
</evidence>
<feature type="region of interest" description="Disordered" evidence="1">
    <location>
        <begin position="223"/>
        <end position="258"/>
    </location>
</feature>
<gene>
    <name evidence="2" type="ORF">HPB48_022814</name>
</gene>
<evidence type="ECO:0000313" key="3">
    <source>
        <dbReference type="Proteomes" id="UP000821853"/>
    </source>
</evidence>
<dbReference type="InterPro" id="IPR036397">
    <property type="entry name" value="RNaseH_sf"/>
</dbReference>
<dbReference type="GO" id="GO:0003676">
    <property type="term" value="F:nucleic acid binding"/>
    <property type="evidence" value="ECO:0007669"/>
    <property type="project" value="InterPro"/>
</dbReference>
<name>A0A9J6FV20_HAELO</name>
<dbReference type="GO" id="GO:0004535">
    <property type="term" value="F:poly(A)-specific ribonuclease activity"/>
    <property type="evidence" value="ECO:0007669"/>
    <property type="project" value="InterPro"/>
</dbReference>
<dbReference type="AlphaFoldDB" id="A0A9J6FV20"/>
<evidence type="ECO:0000313" key="2">
    <source>
        <dbReference type="EMBL" id="KAH9367029.1"/>
    </source>
</evidence>
<reference evidence="2 3" key="1">
    <citation type="journal article" date="2020" name="Cell">
        <title>Large-Scale Comparative Analyses of Tick Genomes Elucidate Their Genetic Diversity and Vector Capacities.</title>
        <authorList>
            <consortium name="Tick Genome and Microbiome Consortium (TIGMIC)"/>
            <person name="Jia N."/>
            <person name="Wang J."/>
            <person name="Shi W."/>
            <person name="Du L."/>
            <person name="Sun Y."/>
            <person name="Zhan W."/>
            <person name="Jiang J.F."/>
            <person name="Wang Q."/>
            <person name="Zhang B."/>
            <person name="Ji P."/>
            <person name="Bell-Sakyi L."/>
            <person name="Cui X.M."/>
            <person name="Yuan T.T."/>
            <person name="Jiang B.G."/>
            <person name="Yang W.F."/>
            <person name="Lam T.T."/>
            <person name="Chang Q.C."/>
            <person name="Ding S.J."/>
            <person name="Wang X.J."/>
            <person name="Zhu J.G."/>
            <person name="Ruan X.D."/>
            <person name="Zhao L."/>
            <person name="Wei J.T."/>
            <person name="Ye R.Z."/>
            <person name="Que T.C."/>
            <person name="Du C.H."/>
            <person name="Zhou Y.H."/>
            <person name="Cheng J.X."/>
            <person name="Dai P.F."/>
            <person name="Guo W.B."/>
            <person name="Han X.H."/>
            <person name="Huang E.J."/>
            <person name="Li L.F."/>
            <person name="Wei W."/>
            <person name="Gao Y.C."/>
            <person name="Liu J.Z."/>
            <person name="Shao H.Z."/>
            <person name="Wang X."/>
            <person name="Wang C.C."/>
            <person name="Yang T.C."/>
            <person name="Huo Q.B."/>
            <person name="Li W."/>
            <person name="Chen H.Y."/>
            <person name="Chen S.E."/>
            <person name="Zhou L.G."/>
            <person name="Ni X.B."/>
            <person name="Tian J.H."/>
            <person name="Sheng Y."/>
            <person name="Liu T."/>
            <person name="Pan Y.S."/>
            <person name="Xia L.Y."/>
            <person name="Li J."/>
            <person name="Zhao F."/>
            <person name="Cao W.C."/>
        </authorList>
    </citation>
    <scope>NUCLEOTIDE SEQUENCE [LARGE SCALE GENOMIC DNA]</scope>
    <source>
        <strain evidence="2">HaeL-2018</strain>
    </source>
</reference>
<dbReference type="VEuPathDB" id="VectorBase:HLOH_049560"/>
<organism evidence="2 3">
    <name type="scientific">Haemaphysalis longicornis</name>
    <name type="common">Bush tick</name>
    <dbReference type="NCBI Taxonomy" id="44386"/>
    <lineage>
        <taxon>Eukaryota</taxon>
        <taxon>Metazoa</taxon>
        <taxon>Ecdysozoa</taxon>
        <taxon>Arthropoda</taxon>
        <taxon>Chelicerata</taxon>
        <taxon>Arachnida</taxon>
        <taxon>Acari</taxon>
        <taxon>Parasitiformes</taxon>
        <taxon>Ixodida</taxon>
        <taxon>Ixodoidea</taxon>
        <taxon>Ixodidae</taxon>
        <taxon>Haemaphysalinae</taxon>
        <taxon>Haemaphysalis</taxon>
    </lineage>
</organism>
<dbReference type="InterPro" id="IPR039637">
    <property type="entry name" value="CNOT7/CNOT8/Pop2"/>
</dbReference>
<dbReference type="PANTHER" id="PTHR10797">
    <property type="entry name" value="CCR4-NOT TRANSCRIPTION COMPLEX SUBUNIT"/>
    <property type="match status" value="1"/>
</dbReference>
<dbReference type="InterPro" id="IPR012337">
    <property type="entry name" value="RNaseH-like_sf"/>
</dbReference>
<protein>
    <submittedName>
        <fullName evidence="2">Uncharacterized protein</fullName>
    </submittedName>
</protein>
<comment type="caution">
    <text evidence="2">The sequence shown here is derived from an EMBL/GenBank/DDBJ whole genome shotgun (WGS) entry which is preliminary data.</text>
</comment>
<dbReference type="SUPFAM" id="SSF53098">
    <property type="entry name" value="Ribonuclease H-like"/>
    <property type="match status" value="2"/>
</dbReference>
<feature type="compositionally biased region" description="Polar residues" evidence="1">
    <location>
        <begin position="1"/>
        <end position="12"/>
    </location>
</feature>